<reference evidence="12 13" key="1">
    <citation type="submission" date="2016-10" db="EMBL/GenBank/DDBJ databases">
        <authorList>
            <person name="de Groot N.N."/>
        </authorList>
    </citation>
    <scope>NUCLEOTIDE SEQUENCE [LARGE SCALE GENOMIC DNA]</scope>
    <source>
        <strain evidence="12 13">HL3</strain>
    </source>
</reference>
<evidence type="ECO:0000256" key="5">
    <source>
        <dbReference type="ARBA" id="ARBA00022692"/>
    </source>
</evidence>
<dbReference type="GO" id="GO:0009252">
    <property type="term" value="P:peptidoglycan biosynthetic process"/>
    <property type="evidence" value="ECO:0007669"/>
    <property type="project" value="UniProtKB-UniRule"/>
</dbReference>
<proteinExistence type="inferred from homology"/>
<keyword evidence="5 11" id="KW-0812">Transmembrane</keyword>
<feature type="transmembrane region" description="Helical" evidence="11">
    <location>
        <begin position="307"/>
        <end position="332"/>
    </location>
</feature>
<dbReference type="GO" id="GO:0015648">
    <property type="term" value="F:lipid-linked peptidoglycan transporter activity"/>
    <property type="evidence" value="ECO:0007669"/>
    <property type="project" value="TreeGrafter"/>
</dbReference>
<protein>
    <recommendedName>
        <fullName evidence="11">Peptidoglycan glycosyltransferase MrdB</fullName>
        <shortName evidence="11">PGT</shortName>
        <ecNumber evidence="11">2.4.99.28</ecNumber>
    </recommendedName>
    <alternativeName>
        <fullName evidence="11">Cell elongation protein RodA</fullName>
    </alternativeName>
    <alternativeName>
        <fullName evidence="11">Cell wall polymerase</fullName>
    </alternativeName>
    <alternativeName>
        <fullName evidence="11">Peptidoglycan polymerase</fullName>
        <shortName evidence="11">PG polymerase</shortName>
    </alternativeName>
</protein>
<comment type="similarity">
    <text evidence="11">Belongs to the SEDS family. MrdB/RodA subfamily.</text>
</comment>
<comment type="catalytic activity">
    <reaction evidence="11">
        <text>[GlcNAc-(1-&gt;4)-Mur2Ac(oyl-L-Ala-gamma-D-Glu-L-Lys-D-Ala-D-Ala)](n)-di-trans,octa-cis-undecaprenyl diphosphate + beta-D-GlcNAc-(1-&gt;4)-Mur2Ac(oyl-L-Ala-gamma-D-Glu-L-Lys-D-Ala-D-Ala)-di-trans,octa-cis-undecaprenyl diphosphate = [GlcNAc-(1-&gt;4)-Mur2Ac(oyl-L-Ala-gamma-D-Glu-L-Lys-D-Ala-D-Ala)](n+1)-di-trans,octa-cis-undecaprenyl diphosphate + di-trans,octa-cis-undecaprenyl diphosphate + H(+)</text>
        <dbReference type="Rhea" id="RHEA:23708"/>
        <dbReference type="Rhea" id="RHEA-COMP:9602"/>
        <dbReference type="Rhea" id="RHEA-COMP:9603"/>
        <dbReference type="ChEBI" id="CHEBI:15378"/>
        <dbReference type="ChEBI" id="CHEBI:58405"/>
        <dbReference type="ChEBI" id="CHEBI:60033"/>
        <dbReference type="ChEBI" id="CHEBI:78435"/>
        <dbReference type="EC" id="2.4.99.28"/>
    </reaction>
</comment>
<dbReference type="UniPathway" id="UPA00219"/>
<dbReference type="InterPro" id="IPR018365">
    <property type="entry name" value="Cell_cycle_FtsW-rel_CS"/>
</dbReference>
<dbReference type="AlphaFoldDB" id="A0A1I1TRL2"/>
<dbReference type="GO" id="GO:0071555">
    <property type="term" value="P:cell wall organization"/>
    <property type="evidence" value="ECO:0007669"/>
    <property type="project" value="UniProtKB-KW"/>
</dbReference>
<dbReference type="PANTHER" id="PTHR30474:SF1">
    <property type="entry name" value="PEPTIDOGLYCAN GLYCOSYLTRANSFERASE MRDB"/>
    <property type="match status" value="1"/>
</dbReference>
<keyword evidence="2 11" id="KW-1003">Cell membrane</keyword>
<feature type="transmembrane region" description="Helical" evidence="11">
    <location>
        <begin position="269"/>
        <end position="295"/>
    </location>
</feature>
<keyword evidence="11" id="KW-0997">Cell inner membrane</keyword>
<comment type="function">
    <text evidence="11">Peptidoglycan polymerase that is essential for cell wall elongation.</text>
</comment>
<dbReference type="GO" id="GO:0051301">
    <property type="term" value="P:cell division"/>
    <property type="evidence" value="ECO:0007669"/>
    <property type="project" value="InterPro"/>
</dbReference>
<keyword evidence="9 11" id="KW-0472">Membrane</keyword>
<dbReference type="EC" id="2.4.99.28" evidence="11"/>
<organism evidence="12 13">
    <name type="scientific">Thiohalospira halophila DSM 15071</name>
    <dbReference type="NCBI Taxonomy" id="1123397"/>
    <lineage>
        <taxon>Bacteria</taxon>
        <taxon>Pseudomonadati</taxon>
        <taxon>Pseudomonadota</taxon>
        <taxon>Gammaproteobacteria</taxon>
        <taxon>Thiohalospirales</taxon>
        <taxon>Thiohalospiraceae</taxon>
        <taxon>Thiohalospira</taxon>
    </lineage>
</organism>
<evidence type="ECO:0000256" key="8">
    <source>
        <dbReference type="ARBA" id="ARBA00022989"/>
    </source>
</evidence>
<evidence type="ECO:0000256" key="4">
    <source>
        <dbReference type="ARBA" id="ARBA00022679"/>
    </source>
</evidence>
<feature type="transmembrane region" description="Helical" evidence="11">
    <location>
        <begin position="143"/>
        <end position="162"/>
    </location>
</feature>
<comment type="subcellular location">
    <subcellularLocation>
        <location evidence="11">Cell inner membrane</location>
        <topology evidence="11">Multi-pass membrane protein</topology>
    </subcellularLocation>
    <subcellularLocation>
        <location evidence="1">Membrane</location>
        <topology evidence="1">Multi-pass membrane protein</topology>
    </subcellularLocation>
</comment>
<dbReference type="EMBL" id="FOMJ01000006">
    <property type="protein sequence ID" value="SFD59878.1"/>
    <property type="molecule type" value="Genomic_DNA"/>
</dbReference>
<keyword evidence="8 11" id="KW-1133">Transmembrane helix</keyword>
<feature type="transmembrane region" description="Helical" evidence="11">
    <location>
        <begin position="167"/>
        <end position="184"/>
    </location>
</feature>
<evidence type="ECO:0000256" key="9">
    <source>
        <dbReference type="ARBA" id="ARBA00023136"/>
    </source>
</evidence>
<evidence type="ECO:0000256" key="6">
    <source>
        <dbReference type="ARBA" id="ARBA00022960"/>
    </source>
</evidence>
<evidence type="ECO:0000313" key="12">
    <source>
        <dbReference type="EMBL" id="SFD59878.1"/>
    </source>
</evidence>
<dbReference type="OrthoDB" id="9768187at2"/>
<evidence type="ECO:0000256" key="1">
    <source>
        <dbReference type="ARBA" id="ARBA00004141"/>
    </source>
</evidence>
<keyword evidence="10 11" id="KW-0961">Cell wall biogenesis/degradation</keyword>
<dbReference type="GO" id="GO:0005886">
    <property type="term" value="C:plasma membrane"/>
    <property type="evidence" value="ECO:0007669"/>
    <property type="project" value="UniProtKB-SubCell"/>
</dbReference>
<feature type="transmembrane region" description="Helical" evidence="11">
    <location>
        <begin position="344"/>
        <end position="365"/>
    </location>
</feature>
<evidence type="ECO:0000256" key="7">
    <source>
        <dbReference type="ARBA" id="ARBA00022984"/>
    </source>
</evidence>
<dbReference type="PROSITE" id="PS00428">
    <property type="entry name" value="FTSW_RODA_SPOVE"/>
    <property type="match status" value="1"/>
</dbReference>
<evidence type="ECO:0000256" key="2">
    <source>
        <dbReference type="ARBA" id="ARBA00022475"/>
    </source>
</evidence>
<dbReference type="Proteomes" id="UP000198611">
    <property type="component" value="Unassembled WGS sequence"/>
</dbReference>
<dbReference type="GO" id="GO:0008955">
    <property type="term" value="F:peptidoglycan glycosyltransferase activity"/>
    <property type="evidence" value="ECO:0007669"/>
    <property type="project" value="UniProtKB-UniRule"/>
</dbReference>
<evidence type="ECO:0000313" key="13">
    <source>
        <dbReference type="Proteomes" id="UP000198611"/>
    </source>
</evidence>
<keyword evidence="7 11" id="KW-0573">Peptidoglycan synthesis</keyword>
<name>A0A1I1TRL2_9GAMM</name>
<dbReference type="InterPro" id="IPR011923">
    <property type="entry name" value="RodA/MrdB"/>
</dbReference>
<feature type="transmembrane region" description="Helical" evidence="11">
    <location>
        <begin position="25"/>
        <end position="45"/>
    </location>
</feature>
<dbReference type="RefSeq" id="WP_093428573.1">
    <property type="nucleotide sequence ID" value="NZ_FOMJ01000006.1"/>
</dbReference>
<keyword evidence="6 11" id="KW-0133">Cell shape</keyword>
<keyword evidence="4 11" id="KW-0808">Transferase</keyword>
<keyword evidence="3 11" id="KW-0328">Glycosyltransferase</keyword>
<dbReference type="GO" id="GO:0008360">
    <property type="term" value="P:regulation of cell shape"/>
    <property type="evidence" value="ECO:0007669"/>
    <property type="project" value="UniProtKB-KW"/>
</dbReference>
<evidence type="ECO:0000256" key="11">
    <source>
        <dbReference type="HAMAP-Rule" id="MF_02079"/>
    </source>
</evidence>
<accession>A0A1I1TRL2</accession>
<sequence length="373" mass="39873">MSSSDLPDTGMLYKRRLSDRLHVDIPLLVALLIILGGGLVVIYSASDENLGLVWRHGARAGAGLLGALFLAQIPPEQLRRLLPWIYGLGLVLLVLVLYLGDASKGAQRWLDLGFVRFQPSELMKLAVPGMVAAYLANTGLPPGFRHTMLALALVALPTGLVIQQPDLGTGLLIASSGFIVLFLGGLHWRWLATGAALLAASLPVAWNLIHDYQRSRVLTFLNPERDPLGAGYHIIQSKIAIGSGGLYGKGWLNGSQSHLEFLPERSTDFIFAVLAEEFGFAGGLAVLAAYAFVIGRGLMIALQAQDVFGRLLAGGISLGFFVYAFVNIGMVAGLLPVVGLPLPLVSYGGSSLVSLMAGFGLLMSIQTHRRFIH</sequence>
<evidence type="ECO:0000256" key="10">
    <source>
        <dbReference type="ARBA" id="ARBA00023316"/>
    </source>
</evidence>
<dbReference type="Pfam" id="PF01098">
    <property type="entry name" value="FTSW_RODA_SPOVE"/>
    <property type="match status" value="1"/>
</dbReference>
<dbReference type="InterPro" id="IPR001182">
    <property type="entry name" value="FtsW/RodA"/>
</dbReference>
<dbReference type="NCBIfam" id="TIGR02210">
    <property type="entry name" value="rodA_shape"/>
    <property type="match status" value="1"/>
</dbReference>
<dbReference type="PANTHER" id="PTHR30474">
    <property type="entry name" value="CELL CYCLE PROTEIN"/>
    <property type="match status" value="1"/>
</dbReference>
<evidence type="ECO:0000256" key="3">
    <source>
        <dbReference type="ARBA" id="ARBA00022676"/>
    </source>
</evidence>
<feature type="transmembrane region" description="Helical" evidence="11">
    <location>
        <begin position="81"/>
        <end position="100"/>
    </location>
</feature>
<dbReference type="GO" id="GO:0032153">
    <property type="term" value="C:cell division site"/>
    <property type="evidence" value="ECO:0007669"/>
    <property type="project" value="TreeGrafter"/>
</dbReference>
<feature type="transmembrane region" description="Helical" evidence="11">
    <location>
        <begin position="57"/>
        <end position="75"/>
    </location>
</feature>
<keyword evidence="13" id="KW-1185">Reference proteome</keyword>
<comment type="pathway">
    <text evidence="11">Cell wall biogenesis; peptidoglycan biosynthesis.</text>
</comment>
<dbReference type="HAMAP" id="MF_02079">
    <property type="entry name" value="PGT_RodA"/>
    <property type="match status" value="1"/>
</dbReference>
<gene>
    <name evidence="11" type="primary">mrdB</name>
    <name evidence="11" type="synonym">rodA</name>
    <name evidence="12" type="ORF">SAMN05660831_01945</name>
</gene>
<dbReference type="STRING" id="1123397.SAMN05660831_01945"/>